<feature type="compositionally biased region" description="Basic residues" evidence="1">
    <location>
        <begin position="48"/>
        <end position="60"/>
    </location>
</feature>
<protein>
    <submittedName>
        <fullName evidence="2">Uncharacterized protein</fullName>
    </submittedName>
</protein>
<sequence length="156" mass="18108">MRKVQTKPKREHNIISPSKRSSLFTPHFTARTEPSTQPAHPSTEHPHERSRHTTTHKHTTVPRTLQRERRPPGQENPLATRSRMTIQHHPLPSQRMSAHSLMHLSLRRHFHEICWNCNGSRQSGRAEAAQPVAERSLCSEESLCRRPPKRLVEPRT</sequence>
<reference evidence="2" key="1">
    <citation type="journal article" date="2017" name="Parasit. Vectors">
        <title>Sialotranscriptomics of Rhipicephalus zambeziensis reveals intricate expression profiles of secretory proteins and suggests tight temporal transcriptional regulation during blood-feeding.</title>
        <authorList>
            <person name="de Castro M.H."/>
            <person name="de Klerk D."/>
            <person name="Pienaar R."/>
            <person name="Rees D.J.G."/>
            <person name="Mans B.J."/>
        </authorList>
    </citation>
    <scope>NUCLEOTIDE SEQUENCE</scope>
    <source>
        <tissue evidence="2">Salivary glands</tissue>
    </source>
</reference>
<proteinExistence type="predicted"/>
<dbReference type="EMBL" id="GFPF01001823">
    <property type="protein sequence ID" value="MAA12969.1"/>
    <property type="molecule type" value="Transcribed_RNA"/>
</dbReference>
<evidence type="ECO:0000256" key="1">
    <source>
        <dbReference type="SAM" id="MobiDB-lite"/>
    </source>
</evidence>
<name>A0A224YBD5_9ACAR</name>
<feature type="region of interest" description="Disordered" evidence="1">
    <location>
        <begin position="1"/>
        <end position="83"/>
    </location>
</feature>
<dbReference type="AlphaFoldDB" id="A0A224YBD5"/>
<feature type="compositionally biased region" description="Basic residues" evidence="1">
    <location>
        <begin position="1"/>
        <end position="10"/>
    </location>
</feature>
<organism evidence="2">
    <name type="scientific">Rhipicephalus zambeziensis</name>
    <dbReference type="NCBI Taxonomy" id="60191"/>
    <lineage>
        <taxon>Eukaryota</taxon>
        <taxon>Metazoa</taxon>
        <taxon>Ecdysozoa</taxon>
        <taxon>Arthropoda</taxon>
        <taxon>Chelicerata</taxon>
        <taxon>Arachnida</taxon>
        <taxon>Acari</taxon>
        <taxon>Parasitiformes</taxon>
        <taxon>Ixodida</taxon>
        <taxon>Ixodoidea</taxon>
        <taxon>Ixodidae</taxon>
        <taxon>Rhipicephalinae</taxon>
        <taxon>Rhipicephalus</taxon>
        <taxon>Rhipicephalus</taxon>
    </lineage>
</organism>
<evidence type="ECO:0000313" key="2">
    <source>
        <dbReference type="EMBL" id="MAA12969.1"/>
    </source>
</evidence>
<feature type="compositionally biased region" description="Polar residues" evidence="1">
    <location>
        <begin position="15"/>
        <end position="24"/>
    </location>
</feature>
<feature type="region of interest" description="Disordered" evidence="1">
    <location>
        <begin position="126"/>
        <end position="156"/>
    </location>
</feature>
<accession>A0A224YBD5</accession>